<feature type="coiled-coil region" evidence="6">
    <location>
        <begin position="67"/>
        <end position="111"/>
    </location>
</feature>
<dbReference type="PANTHER" id="PTHR34138:SF1">
    <property type="entry name" value="CELL SHAPE-DETERMINING PROTEIN MREC"/>
    <property type="match status" value="1"/>
</dbReference>
<evidence type="ECO:0000256" key="3">
    <source>
        <dbReference type="ARBA" id="ARBA00022960"/>
    </source>
</evidence>
<dbReference type="EMBL" id="JAPQFJ010000003">
    <property type="protein sequence ID" value="MCY6957792.1"/>
    <property type="molecule type" value="Genomic_DNA"/>
</dbReference>
<evidence type="ECO:0000256" key="5">
    <source>
        <dbReference type="PIRNR" id="PIRNR038471"/>
    </source>
</evidence>
<dbReference type="Gene3D" id="2.40.10.350">
    <property type="entry name" value="Rod shape-determining protein MreC, domain 2"/>
    <property type="match status" value="1"/>
</dbReference>
<protein>
    <recommendedName>
        <fullName evidence="2 5">Cell shape-determining protein MreC</fullName>
    </recommendedName>
    <alternativeName>
        <fullName evidence="4 5">Cell shape protein MreC</fullName>
    </alternativeName>
</protein>
<gene>
    <name evidence="8" type="primary">mreC</name>
    <name evidence="8" type="ORF">OW729_04130</name>
</gene>
<dbReference type="PIRSF" id="PIRSF038471">
    <property type="entry name" value="MreC"/>
    <property type="match status" value="1"/>
</dbReference>
<keyword evidence="6" id="KW-0175">Coiled coil</keyword>
<keyword evidence="3 5" id="KW-0133">Cell shape</keyword>
<dbReference type="Gene3D" id="2.40.10.340">
    <property type="entry name" value="Rod shape-determining protein MreC, domain 1"/>
    <property type="match status" value="1"/>
</dbReference>
<name>A0ABT4D692_9CLOT</name>
<dbReference type="Pfam" id="PF04085">
    <property type="entry name" value="MreC"/>
    <property type="match status" value="1"/>
</dbReference>
<dbReference type="InterPro" id="IPR042177">
    <property type="entry name" value="Cell/Rod_1"/>
</dbReference>
<evidence type="ECO:0000313" key="8">
    <source>
        <dbReference type="EMBL" id="MCY6957792.1"/>
    </source>
</evidence>
<feature type="domain" description="Rod shape-determining protein MreC beta-barrel core" evidence="7">
    <location>
        <begin position="121"/>
        <end position="271"/>
    </location>
</feature>
<dbReference type="Proteomes" id="UP001144612">
    <property type="component" value="Unassembled WGS sequence"/>
</dbReference>
<keyword evidence="9" id="KW-1185">Reference proteome</keyword>
<accession>A0ABT4D692</accession>
<evidence type="ECO:0000256" key="6">
    <source>
        <dbReference type="SAM" id="Coils"/>
    </source>
</evidence>
<proteinExistence type="inferred from homology"/>
<dbReference type="NCBIfam" id="TIGR00219">
    <property type="entry name" value="mreC"/>
    <property type="match status" value="1"/>
</dbReference>
<sequence length="283" mass="31382">MKFFKNKLTVTVVVLSVSFLLLIGYTSTRNKKSTAENGIGVALNSVQGVIYNINTKIKNNVSFLLNFSKVKNENEILTSENNKLKDKEIKYDALEKENERLKSMLKFKSTKSQYNYVGCDIVGKSGNNWLDGFVINRGTDDGIKTRMVVVTGEGLVGQVTSVGKNVSIVQSLVNENIAVAGLVNSTRENDGVVKGYRDNNDKLLAKLYYLPLTSKIKKGDTILTSGLGELYPKGIKIGTVIEIEEDKGKLVKNAIIQPSVDFNKLEEVLVVVPTNEREVKYEF</sequence>
<dbReference type="InterPro" id="IPR007221">
    <property type="entry name" value="MreC"/>
</dbReference>
<evidence type="ECO:0000313" key="9">
    <source>
        <dbReference type="Proteomes" id="UP001144612"/>
    </source>
</evidence>
<evidence type="ECO:0000259" key="7">
    <source>
        <dbReference type="Pfam" id="PF04085"/>
    </source>
</evidence>
<evidence type="ECO:0000256" key="4">
    <source>
        <dbReference type="ARBA" id="ARBA00032089"/>
    </source>
</evidence>
<evidence type="ECO:0000256" key="2">
    <source>
        <dbReference type="ARBA" id="ARBA00013855"/>
    </source>
</evidence>
<comment type="function">
    <text evidence="5">Involved in formation and maintenance of cell shape.</text>
</comment>
<comment type="similarity">
    <text evidence="1 5">Belongs to the MreC family.</text>
</comment>
<organism evidence="8 9">
    <name type="scientific">Clostridium brassicae</name>
    <dbReference type="NCBI Taxonomy" id="2999072"/>
    <lineage>
        <taxon>Bacteria</taxon>
        <taxon>Bacillati</taxon>
        <taxon>Bacillota</taxon>
        <taxon>Clostridia</taxon>
        <taxon>Eubacteriales</taxon>
        <taxon>Clostridiaceae</taxon>
        <taxon>Clostridium</taxon>
    </lineage>
</organism>
<reference evidence="8" key="1">
    <citation type="submission" date="2022-12" db="EMBL/GenBank/DDBJ databases">
        <title>Clostridium sp. nov., isolated from industrial wastewater.</title>
        <authorList>
            <person name="Jiayan W."/>
        </authorList>
    </citation>
    <scope>NUCLEOTIDE SEQUENCE</scope>
    <source>
        <strain evidence="8">ZC22-4</strain>
    </source>
</reference>
<dbReference type="InterPro" id="IPR055342">
    <property type="entry name" value="MreC_beta-barrel_core"/>
</dbReference>
<dbReference type="PANTHER" id="PTHR34138">
    <property type="entry name" value="CELL SHAPE-DETERMINING PROTEIN MREC"/>
    <property type="match status" value="1"/>
</dbReference>
<evidence type="ECO:0000256" key="1">
    <source>
        <dbReference type="ARBA" id="ARBA00009369"/>
    </source>
</evidence>
<comment type="caution">
    <text evidence="8">The sequence shown here is derived from an EMBL/GenBank/DDBJ whole genome shotgun (WGS) entry which is preliminary data.</text>
</comment>
<dbReference type="InterPro" id="IPR042175">
    <property type="entry name" value="Cell/Rod_MreC_2"/>
</dbReference>
<dbReference type="RefSeq" id="WP_268060188.1">
    <property type="nucleotide sequence ID" value="NZ_JAPQFJ010000003.1"/>
</dbReference>